<proteinExistence type="predicted"/>
<evidence type="ECO:0000256" key="3">
    <source>
        <dbReference type="ARBA" id="ARBA00022833"/>
    </source>
</evidence>
<dbReference type="STRING" id="1173701.A0A066XN96"/>
<dbReference type="HOGENOM" id="CLU_242849_0_0_1"/>
<reference evidence="7" key="1">
    <citation type="journal article" date="2014" name="Genome Announc.">
        <title>Draft genome sequence of Colletotrichum sublineola, a destructive pathogen of cultivated sorghum.</title>
        <authorList>
            <person name="Baroncelli R."/>
            <person name="Sanz-Martin J.M."/>
            <person name="Rech G.E."/>
            <person name="Sukno S.A."/>
            <person name="Thon M.R."/>
        </authorList>
    </citation>
    <scope>NUCLEOTIDE SEQUENCE [LARGE SCALE GENOMIC DNA]</scope>
    <source>
        <strain evidence="7">TX430BB</strain>
    </source>
</reference>
<evidence type="ECO:0000313" key="6">
    <source>
        <dbReference type="EMBL" id="KDN67495.1"/>
    </source>
</evidence>
<dbReference type="PROSITE" id="PS50865">
    <property type="entry name" value="ZF_MYND_2"/>
    <property type="match status" value="1"/>
</dbReference>
<feature type="domain" description="MYND-type" evidence="5">
    <location>
        <begin position="1164"/>
        <end position="1205"/>
    </location>
</feature>
<dbReference type="OMA" id="LWNVYYH"/>
<dbReference type="InterPro" id="IPR002893">
    <property type="entry name" value="Znf_MYND"/>
</dbReference>
<dbReference type="Pfam" id="PF26640">
    <property type="entry name" value="DUF8212"/>
    <property type="match status" value="1"/>
</dbReference>
<dbReference type="EMBL" id="JMSE01000798">
    <property type="protein sequence ID" value="KDN67495.1"/>
    <property type="molecule type" value="Genomic_DNA"/>
</dbReference>
<dbReference type="Gene3D" id="6.10.140.2220">
    <property type="match status" value="1"/>
</dbReference>
<comment type="caution">
    <text evidence="6">The sequence shown here is derived from an EMBL/GenBank/DDBJ whole genome shotgun (WGS) entry which is preliminary data.</text>
</comment>
<evidence type="ECO:0000313" key="7">
    <source>
        <dbReference type="Proteomes" id="UP000027238"/>
    </source>
</evidence>
<accession>A0A066XN96</accession>
<dbReference type="GO" id="GO:0008270">
    <property type="term" value="F:zinc ion binding"/>
    <property type="evidence" value="ECO:0007669"/>
    <property type="project" value="UniProtKB-KW"/>
</dbReference>
<dbReference type="SUPFAM" id="SSF144232">
    <property type="entry name" value="HIT/MYND zinc finger-like"/>
    <property type="match status" value="1"/>
</dbReference>
<keyword evidence="2 4" id="KW-0863">Zinc-finger</keyword>
<dbReference type="InterPro" id="IPR010730">
    <property type="entry name" value="HET"/>
</dbReference>
<dbReference type="InterPro" id="IPR027974">
    <property type="entry name" value="DUF4470"/>
</dbReference>
<organism evidence="6 7">
    <name type="scientific">Colletotrichum sublineola</name>
    <name type="common">Sorghum anthracnose fungus</name>
    <dbReference type="NCBI Taxonomy" id="1173701"/>
    <lineage>
        <taxon>Eukaryota</taxon>
        <taxon>Fungi</taxon>
        <taxon>Dikarya</taxon>
        <taxon>Ascomycota</taxon>
        <taxon>Pezizomycotina</taxon>
        <taxon>Sordariomycetes</taxon>
        <taxon>Hypocreomycetidae</taxon>
        <taxon>Glomerellales</taxon>
        <taxon>Glomerellaceae</taxon>
        <taxon>Colletotrichum</taxon>
        <taxon>Colletotrichum graminicola species complex</taxon>
    </lineage>
</organism>
<dbReference type="InterPro" id="IPR058525">
    <property type="entry name" value="DUF8212"/>
</dbReference>
<keyword evidence="7" id="KW-1185">Reference proteome</keyword>
<evidence type="ECO:0000256" key="1">
    <source>
        <dbReference type="ARBA" id="ARBA00022723"/>
    </source>
</evidence>
<dbReference type="PROSITE" id="PS01360">
    <property type="entry name" value="ZF_MYND_1"/>
    <property type="match status" value="1"/>
</dbReference>
<keyword evidence="3" id="KW-0862">Zinc</keyword>
<dbReference type="Pfam" id="PF14737">
    <property type="entry name" value="DUF4470"/>
    <property type="match status" value="1"/>
</dbReference>
<evidence type="ECO:0000256" key="2">
    <source>
        <dbReference type="ARBA" id="ARBA00022771"/>
    </source>
</evidence>
<dbReference type="PANTHER" id="PTHR10622">
    <property type="entry name" value="HET DOMAIN-CONTAINING PROTEIN"/>
    <property type="match status" value="1"/>
</dbReference>
<dbReference type="Pfam" id="PF06985">
    <property type="entry name" value="HET"/>
    <property type="match status" value="1"/>
</dbReference>
<name>A0A066XN96_COLSU</name>
<gene>
    <name evidence="6" type="ORF">CSUB01_04258</name>
</gene>
<dbReference type="PANTHER" id="PTHR10622:SF12">
    <property type="entry name" value="HET DOMAIN-CONTAINING PROTEIN"/>
    <property type="match status" value="1"/>
</dbReference>
<protein>
    <submittedName>
        <fullName evidence="6">Putative MYND finger</fullName>
    </submittedName>
</protein>
<dbReference type="Pfam" id="PF01753">
    <property type="entry name" value="zf-MYND"/>
    <property type="match status" value="1"/>
</dbReference>
<evidence type="ECO:0000256" key="4">
    <source>
        <dbReference type="PROSITE-ProRule" id="PRU00134"/>
    </source>
</evidence>
<dbReference type="OrthoDB" id="341421at2759"/>
<keyword evidence="1" id="KW-0479">Metal-binding</keyword>
<sequence>MFNPTVANYISFFYAVGNTPAINLAKNLPHGIDASLLLLGCGDVRNILHTSYHEDGLPSRKLDITINDIDEAILARNIFLLSLLLDNSASGNTPWNLYYNLHLDSADLGVLASQIKKLISASESLKSWKASPYGKVLPFCDQATLDDVRAIWITYEAAAKSDGVSADSAALVANMKHSLDRKKVAFGGGVALTGLRSAAPVALQNSQQIVEASEEFWKSAAQGPSGVASHPNPLFYASLTEHRLLHYGTDPILGFHLAAAFLHLTDKSPLKPYQKDDKSKAFAAAKIQFREWGIACGTMLRAKRLVVRSVASEALALCQTFQHYATTKETSAGWYRRQFDARVLTLDSEAYGSKPTAPFAFDTIDTSNLADHFGTLNILISALPLLTAQPWSALFTETLLKTEDTTKEAFDKLLYGHGRTISLLLGASPVEYWTNATAISSVDEVLIGLSTNSIQSNKDTPSQVHNRITWKQSKHFSGVSSKSPLKMDPEALANIFFGLYLEVFAHENPMKLLSISKASVTQLIRNSAYSHFHRGTLVSLLRYLKLRLSVTDFDTTCRLMMEKVCAERSLMFTGNLRQDLSLQMHTQGVFSEPWLRQEIKPNRNLGGFDSWEHVPEVVAVSLVVPRESFTRIYAGSDQAKMSAPTIRGSLVSGKNSNHQWHNFYDEVQLVFGDIVTSGNRESSDFSVVVKPDPAGWLGNSPLIASFYVPAAALQMERKTAFVRLEVVGSAQSAAVFSKTLGDELKIFQAQLADEDNVFITKHMPGQTMYPAASNAAATVAESDVEPNNETASTFTADVSKNQDRVETITGHLDFFAEEGKKLLADKVPIAIEQASPFTINIVFGAKQHIYPLTFPSPVDASKAKTRIARKSAYIEVVAPFAVPPTQPQTRTALDDFVFPTNLARSLSNTPADLNTPHLNLDRLPIIDTSGKNDNRWITTLLSLGFSVSERALREEVNAGRQALSPSPRLNFKESIFTMTMLSSGQQGGQTGLFCLNHPDRGGIHMLLFVSAIRLDAAAASVILDAAVLPMTLPLIKKCETFLLLLRELEMCSITVNDDELVFWKKALPALAERCRTWNHKPSCEYRKTGSIPLSLEPSEPVLCSCGNGHFPDNFIGLPEWGSAAKYATRIAISPTFAVPLVEDIIDTELYKMSGTVIPPQQERCKSCGNPSKDGAPLKKCMRCLNVKYCSPECQKKDWRKHRGECEESEQYHSVDDKASAQNRASILYHLAESGLSLPPTMKITLALEQINNLSGVKYAIVSHTWEGEEVTFQDMAYLPKAKGKAGFAKIASACKVALETEGLGYIWVDTCCIDKSSSAELSEAINSMFQWFSRGWTLQELIAPAKVKFYDASWQYRFTIGGETSMLSAITGIDHDVLAFKKELAAVPVAVKMSWASRRETTRVEDRAYSLLGLFDINMPMLYGEGHKAFQRLQEEIVKETDDMSLFAWLAASGSKQLYRGAFAESPSEFAHCATLEQRSRIDTYPTTFSITNRGIGFKVNVFWDVPWDKLYIDLDCRTGSVCQRCGTKHAVYVGLQHTADGWVRTSPTKCWLVKKAAAGKQESEIYVRKQVSWERSKDISKFPPHSFTVNIQLVMSEFKVDPLRYWSPISRSFAGEALAKDFVAKFSFPVLHPASHYLK</sequence>
<evidence type="ECO:0000259" key="5">
    <source>
        <dbReference type="PROSITE" id="PS50865"/>
    </source>
</evidence>
<dbReference type="Proteomes" id="UP000027238">
    <property type="component" value="Unassembled WGS sequence"/>
</dbReference>
<dbReference type="eggNOG" id="ENOG502SE9H">
    <property type="taxonomic scope" value="Eukaryota"/>
</dbReference>